<keyword evidence="2" id="KW-1185">Reference proteome</keyword>
<gene>
    <name evidence="3" type="primary">LOC101886293</name>
</gene>
<dbReference type="RefSeq" id="XP_021326560.1">
    <property type="nucleotide sequence ID" value="XM_021470885.3"/>
</dbReference>
<feature type="compositionally biased region" description="Basic residues" evidence="1">
    <location>
        <begin position="274"/>
        <end position="293"/>
    </location>
</feature>
<evidence type="ECO:0000256" key="1">
    <source>
        <dbReference type="SAM" id="MobiDB-lite"/>
    </source>
</evidence>
<reference evidence="3" key="1">
    <citation type="submission" date="2025-08" db="UniProtKB">
        <authorList>
            <consortium name="RefSeq"/>
        </authorList>
    </citation>
    <scope>IDENTIFICATION</scope>
    <source>
        <strain evidence="3">Tuebingen</strain>
        <tissue evidence="3">Fibroblasts and whole tissue</tissue>
    </source>
</reference>
<protein>
    <submittedName>
        <fullName evidence="3">Uncharacterized protein</fullName>
    </submittedName>
</protein>
<accession>A0A8M9PZM4</accession>
<name>A0A8M9PZM4_DANRE</name>
<proteinExistence type="predicted"/>
<dbReference type="KEGG" id="dre:101886293"/>
<sequence length="334" mass="37714">MQYLAETPPPSCRLSKQSLIGLRREIAAIRRSLKRGVSIHQTAVKTQKEERVISKAILLKCRELAAKAIPDLLSLLENGPNQKNQWQFYGHFAALLSALYGHRGGVFQNITMQEVLGAQRSVSEKAYLINVTSHKTNQYFGPAQIALTEEEWGWVQRFLSIKDKLPGGTNPKYLFFTSTPNPCKNLNNYFQDAWKSMGLPGCPTFTDVRSSIASHARFTHSTEDRLKISKFMCHDLRTADKFYVVNLSAQQAMEHRRLFESALEGAERSPSKQSPKKRKRPSKSEKSRKKRCQRPLDESPKSTTSEELVLQLQESGTSSLEGTESERTAGEDGH</sequence>
<dbReference type="AlphaFoldDB" id="A0A8M9PZM4"/>
<organism evidence="2 3">
    <name type="scientific">Danio rerio</name>
    <name type="common">Zebrafish</name>
    <name type="synonym">Brachydanio rerio</name>
    <dbReference type="NCBI Taxonomy" id="7955"/>
    <lineage>
        <taxon>Eukaryota</taxon>
        <taxon>Metazoa</taxon>
        <taxon>Chordata</taxon>
        <taxon>Craniata</taxon>
        <taxon>Vertebrata</taxon>
        <taxon>Euteleostomi</taxon>
        <taxon>Actinopterygii</taxon>
        <taxon>Neopterygii</taxon>
        <taxon>Teleostei</taxon>
        <taxon>Ostariophysi</taxon>
        <taxon>Cypriniformes</taxon>
        <taxon>Danionidae</taxon>
        <taxon>Danioninae</taxon>
        <taxon>Danio</taxon>
    </lineage>
</organism>
<feature type="region of interest" description="Disordered" evidence="1">
    <location>
        <begin position="262"/>
        <end position="334"/>
    </location>
</feature>
<evidence type="ECO:0000313" key="2">
    <source>
        <dbReference type="Proteomes" id="UP000000437"/>
    </source>
</evidence>
<dbReference type="Proteomes" id="UP000000437">
    <property type="component" value="Chromosome 7"/>
</dbReference>
<evidence type="ECO:0000313" key="3">
    <source>
        <dbReference type="RefSeq" id="XP_021326560.1"/>
    </source>
</evidence>
<feature type="compositionally biased region" description="Basic and acidic residues" evidence="1">
    <location>
        <begin position="324"/>
        <end position="334"/>
    </location>
</feature>
<dbReference type="OrthoDB" id="8964969at2759"/>
<dbReference type="GeneID" id="101886293"/>